<dbReference type="EMBL" id="JAWDGP010002695">
    <property type="protein sequence ID" value="KAK3780700.1"/>
    <property type="molecule type" value="Genomic_DNA"/>
</dbReference>
<dbReference type="AlphaFoldDB" id="A0AAE1A412"/>
<gene>
    <name evidence="1" type="ORF">RRG08_015485</name>
</gene>
<keyword evidence="2" id="KW-1185">Reference proteome</keyword>
<protein>
    <submittedName>
        <fullName evidence="1">Uncharacterized protein</fullName>
    </submittedName>
</protein>
<organism evidence="1 2">
    <name type="scientific">Elysia crispata</name>
    <name type="common">lettuce slug</name>
    <dbReference type="NCBI Taxonomy" id="231223"/>
    <lineage>
        <taxon>Eukaryota</taxon>
        <taxon>Metazoa</taxon>
        <taxon>Spiralia</taxon>
        <taxon>Lophotrochozoa</taxon>
        <taxon>Mollusca</taxon>
        <taxon>Gastropoda</taxon>
        <taxon>Heterobranchia</taxon>
        <taxon>Euthyneura</taxon>
        <taxon>Panpulmonata</taxon>
        <taxon>Sacoglossa</taxon>
        <taxon>Placobranchoidea</taxon>
        <taxon>Plakobranchidae</taxon>
        <taxon>Elysia</taxon>
    </lineage>
</organism>
<accession>A0AAE1A412</accession>
<evidence type="ECO:0000313" key="2">
    <source>
        <dbReference type="Proteomes" id="UP001283361"/>
    </source>
</evidence>
<sequence length="95" mass="10941">MSHTELRQQVIQAVEAFLQRLTRCNQQSLRLGRGSAYKLCHVEPHGACMKVRITCTHCSMSSKCVEALVQKKPTEFAVRWSDRKPPVHKRRLQPV</sequence>
<name>A0AAE1A412_9GAST</name>
<comment type="caution">
    <text evidence="1">The sequence shown here is derived from an EMBL/GenBank/DDBJ whole genome shotgun (WGS) entry which is preliminary data.</text>
</comment>
<proteinExistence type="predicted"/>
<reference evidence="1" key="1">
    <citation type="journal article" date="2023" name="G3 (Bethesda)">
        <title>A reference genome for the long-term kleptoplast-retaining sea slug Elysia crispata morphotype clarki.</title>
        <authorList>
            <person name="Eastman K.E."/>
            <person name="Pendleton A.L."/>
            <person name="Shaikh M.A."/>
            <person name="Suttiyut T."/>
            <person name="Ogas R."/>
            <person name="Tomko P."/>
            <person name="Gavelis G."/>
            <person name="Widhalm J.R."/>
            <person name="Wisecaver J.H."/>
        </authorList>
    </citation>
    <scope>NUCLEOTIDE SEQUENCE</scope>
    <source>
        <strain evidence="1">ECLA1</strain>
    </source>
</reference>
<dbReference type="Proteomes" id="UP001283361">
    <property type="component" value="Unassembled WGS sequence"/>
</dbReference>
<evidence type="ECO:0000313" key="1">
    <source>
        <dbReference type="EMBL" id="KAK3780700.1"/>
    </source>
</evidence>